<dbReference type="OrthoDB" id="537444at2759"/>
<evidence type="ECO:0000313" key="12">
    <source>
        <dbReference type="Proteomes" id="UP000790347"/>
    </source>
</evidence>
<feature type="compositionally biased region" description="Polar residues" evidence="7">
    <location>
        <begin position="190"/>
        <end position="200"/>
    </location>
</feature>
<dbReference type="Gene3D" id="2.40.50.100">
    <property type="match status" value="1"/>
</dbReference>
<dbReference type="EC" id="2.3.1.12" evidence="6"/>
<dbReference type="GO" id="GO:0006086">
    <property type="term" value="P:pyruvate decarboxylation to acetyl-CoA"/>
    <property type="evidence" value="ECO:0007669"/>
    <property type="project" value="InterPro"/>
</dbReference>
<feature type="domain" description="Lipoyl-binding" evidence="8">
    <location>
        <begin position="79"/>
        <end position="155"/>
    </location>
</feature>
<reference evidence="10" key="3">
    <citation type="journal article" date="2021" name="World Allergy Organ. J.">
        <title>Chromosome-level assembly of Dermatophagoides farinae genome and transcriptome reveals two novel allergens Der f 37 and Der f 39.</title>
        <authorList>
            <person name="Chen J."/>
            <person name="Cai Z."/>
            <person name="Fan D."/>
            <person name="Hu J."/>
            <person name="Hou Y."/>
            <person name="He Y."/>
            <person name="Zhang Z."/>
            <person name="Zhao Z."/>
            <person name="Gao P."/>
            <person name="Hu W."/>
            <person name="Sun J."/>
            <person name="Li J."/>
            <person name="Ji K."/>
        </authorList>
    </citation>
    <scope>NUCLEOTIDE SEQUENCE</scope>
    <source>
        <strain evidence="10">JKM2019</strain>
    </source>
</reference>
<comment type="cofactor">
    <cofactor evidence="6">
        <name>(R)-lipoate</name>
        <dbReference type="ChEBI" id="CHEBI:83088"/>
    </cofactor>
    <text evidence="6">Binds 1 lipoyl cofactor covalently.</text>
</comment>
<gene>
    <name evidence="11" type="ORF">DERF_002783</name>
    <name evidence="10" type="ORF">HUG17_4894</name>
</gene>
<dbReference type="InterPro" id="IPR023213">
    <property type="entry name" value="CAT-like_dom_sf"/>
</dbReference>
<evidence type="ECO:0000256" key="7">
    <source>
        <dbReference type="SAM" id="MobiDB-lite"/>
    </source>
</evidence>
<reference evidence="11" key="4">
    <citation type="journal article" date="2022" name="Res Sq">
        <title>Comparative Genomics Reveals Insights into the Divergent Evolution of Astigmatic Mites and Household Pest Adaptations.</title>
        <authorList>
            <person name="Xiong Q."/>
            <person name="Wan A.T.-Y."/>
            <person name="Liu X.-Y."/>
            <person name="Fung C.S.-H."/>
            <person name="Xiao X."/>
            <person name="Malainual N."/>
            <person name="Hou J."/>
            <person name="Wang L."/>
            <person name="Wang M."/>
            <person name="Yang K."/>
            <person name="Cui Y."/>
            <person name="Leung E."/>
            <person name="Nong W."/>
            <person name="Shin S.-K."/>
            <person name="Au S."/>
            <person name="Jeong K.Y."/>
            <person name="Chew F.T."/>
            <person name="Hui J."/>
            <person name="Leung T.F."/>
            <person name="Tungtrongchitr A."/>
            <person name="Zhong N."/>
            <person name="Liu Z."/>
            <person name="Tsui S."/>
        </authorList>
    </citation>
    <scope>NUCLEOTIDE SEQUENCE</scope>
    <source>
        <strain evidence="11">Derf</strain>
        <tissue evidence="11">Whole organism</tissue>
    </source>
</reference>
<dbReference type="Proteomes" id="UP000790347">
    <property type="component" value="Unassembled WGS sequence"/>
</dbReference>
<dbReference type="EMBL" id="ASGP02000001">
    <property type="protein sequence ID" value="KAH9528876.1"/>
    <property type="molecule type" value="Genomic_DNA"/>
</dbReference>
<dbReference type="NCBIfam" id="TIGR01349">
    <property type="entry name" value="PDHac_trf_mito"/>
    <property type="match status" value="1"/>
</dbReference>
<evidence type="ECO:0000313" key="10">
    <source>
        <dbReference type="EMBL" id="KAH7641849.1"/>
    </source>
</evidence>
<dbReference type="CDD" id="cd06849">
    <property type="entry name" value="lipoyl_domain"/>
    <property type="match status" value="1"/>
</dbReference>
<comment type="function">
    <text evidence="6">The pyruvate dehydrogenase complex catalyzes the overall conversion of pyruvate to acetyl-CoA and CO(2).</text>
</comment>
<evidence type="ECO:0000259" key="8">
    <source>
        <dbReference type="PROSITE" id="PS50968"/>
    </source>
</evidence>
<accession>A0A922IED4</accession>
<evidence type="ECO:0000256" key="4">
    <source>
        <dbReference type="ARBA" id="ARBA00022946"/>
    </source>
</evidence>
<dbReference type="InterPro" id="IPR006257">
    <property type="entry name" value="LAT1"/>
</dbReference>
<evidence type="ECO:0000259" key="9">
    <source>
        <dbReference type="PROSITE" id="PS51826"/>
    </source>
</evidence>
<dbReference type="Proteomes" id="UP000828236">
    <property type="component" value="Unassembled WGS sequence"/>
</dbReference>
<dbReference type="AlphaFoldDB" id="A0A922IED4"/>
<dbReference type="PROSITE" id="PS00189">
    <property type="entry name" value="LIPOYL"/>
    <property type="match status" value="1"/>
</dbReference>
<keyword evidence="3 6" id="KW-0450">Lipoyl</keyword>
<comment type="catalytic activity">
    <reaction evidence="6">
        <text>N(6)-[(R)-dihydrolipoyl]-L-lysyl-[protein] + acetyl-CoA = N(6)-[(R)-S(8)-acetyldihydrolipoyl]-L-lysyl-[protein] + CoA</text>
        <dbReference type="Rhea" id="RHEA:17017"/>
        <dbReference type="Rhea" id="RHEA-COMP:10475"/>
        <dbReference type="Rhea" id="RHEA-COMP:10478"/>
        <dbReference type="ChEBI" id="CHEBI:57287"/>
        <dbReference type="ChEBI" id="CHEBI:57288"/>
        <dbReference type="ChEBI" id="CHEBI:83100"/>
        <dbReference type="ChEBI" id="CHEBI:83111"/>
        <dbReference type="EC" id="2.3.1.12"/>
    </reaction>
</comment>
<name>A0A922IED4_DERFA</name>
<dbReference type="InterPro" id="IPR003016">
    <property type="entry name" value="2-oxoA_DH_lipoyl-BS"/>
</dbReference>
<keyword evidence="4" id="KW-0809">Transit peptide</keyword>
<dbReference type="SUPFAM" id="SSF51230">
    <property type="entry name" value="Single hybrid motif"/>
    <property type="match status" value="1"/>
</dbReference>
<sequence length="511" mass="56140">MFRMTLMYNSKNLCRLKLLTRNRILVACWGINGYDTTIETTTSSSIRLINSYVNNNVDKRFIVPISNKRTFSSGNLPTHYKVALPALSPTMEMGTIVSWEKKEGDRLNEGDLLAEIETDKATMGFETPEEGYLAKILIPAGTKDIPIGKLLCIIVPEQSDIDAFVNYVPTESSTSEKTPKKTSEPPKSQPPYTVQQTKTDATPEKPATVAASMPRSQPIVSQIFTGTAGRIFASPLAKTIAKEKGIDLARLSGSGPSGRIRAQDVINAPSMLAMTMTPSMMTSFEDIPMTNMRQVIAKRLMMSKQTIPHYYLTAEIEVDEILRAREQLNEMLKSENTKLSVNDFLIKASALACQKVPQVNSSWQDTFIRQYNSVDISVAVSTDAGLITPIIFGAEKKGLIEISNDVKALAKKARDGKLQPQEFQGGTFTISNLGMFGVTEFSAVINPPQSCILAVGNTEKRLVPGGDNKPRSASLLTVTLSCDHRVVDGAVGATWLKHFRQLISKPFSMML</sequence>
<dbReference type="FunFam" id="2.40.50.100:FF:000010">
    <property type="entry name" value="Acetyltransferase component of pyruvate dehydrogenase complex"/>
    <property type="match status" value="1"/>
</dbReference>
<comment type="subcellular location">
    <subcellularLocation>
        <location evidence="6">Mitochondrion</location>
    </subcellularLocation>
</comment>
<reference evidence="10" key="2">
    <citation type="submission" date="2020-06" db="EMBL/GenBank/DDBJ databases">
        <authorList>
            <person name="Ji K."/>
            <person name="Li J."/>
        </authorList>
    </citation>
    <scope>NUCLEOTIDE SEQUENCE</scope>
    <source>
        <strain evidence="10">JKM2019</strain>
        <tissue evidence="10">Whole body</tissue>
    </source>
</reference>
<dbReference type="PROSITE" id="PS50968">
    <property type="entry name" value="BIOTINYL_LIPOYL"/>
    <property type="match status" value="1"/>
</dbReference>
<dbReference type="InterPro" id="IPR045257">
    <property type="entry name" value="E2/Pdx1"/>
</dbReference>
<dbReference type="Pfam" id="PF02817">
    <property type="entry name" value="E3_binding"/>
    <property type="match status" value="1"/>
</dbReference>
<dbReference type="GO" id="GO:0005739">
    <property type="term" value="C:mitochondrion"/>
    <property type="evidence" value="ECO:0007669"/>
    <property type="project" value="UniProtKB-SubCell"/>
</dbReference>
<keyword evidence="5 6" id="KW-0012">Acyltransferase</keyword>
<dbReference type="InterPro" id="IPR000089">
    <property type="entry name" value="Biotin_lipoyl"/>
</dbReference>
<evidence type="ECO:0000256" key="6">
    <source>
        <dbReference type="RuleBase" id="RU361137"/>
    </source>
</evidence>
<dbReference type="Gene3D" id="4.10.320.10">
    <property type="entry name" value="E3-binding domain"/>
    <property type="match status" value="1"/>
</dbReference>
<dbReference type="InterPro" id="IPR011053">
    <property type="entry name" value="Single_hybrid_motif"/>
</dbReference>
<feature type="domain" description="Peripheral subunit-binding (PSBD)" evidence="9">
    <location>
        <begin position="232"/>
        <end position="269"/>
    </location>
</feature>
<keyword evidence="12" id="KW-1185">Reference proteome</keyword>
<dbReference type="GO" id="GO:0045254">
    <property type="term" value="C:pyruvate dehydrogenase complex"/>
    <property type="evidence" value="ECO:0007669"/>
    <property type="project" value="UniProtKB-UniRule"/>
</dbReference>
<dbReference type="SUPFAM" id="SSF47005">
    <property type="entry name" value="Peripheral subunit-binding domain of 2-oxo acid dehydrogenase complex"/>
    <property type="match status" value="1"/>
</dbReference>
<evidence type="ECO:0000313" key="11">
    <source>
        <dbReference type="EMBL" id="KAH9528876.1"/>
    </source>
</evidence>
<evidence type="ECO:0000256" key="5">
    <source>
        <dbReference type="ARBA" id="ARBA00023315"/>
    </source>
</evidence>
<dbReference type="FunFam" id="3.30.559.10:FF:000003">
    <property type="entry name" value="Acetyltransferase component of pyruvate dehydrogenase complex"/>
    <property type="match status" value="1"/>
</dbReference>
<comment type="similarity">
    <text evidence="1 6">Belongs to the 2-oxoacid dehydrogenase family.</text>
</comment>
<dbReference type="EMBL" id="SDOV01000004">
    <property type="protein sequence ID" value="KAH7641849.1"/>
    <property type="molecule type" value="Genomic_DNA"/>
</dbReference>
<dbReference type="InterPro" id="IPR001078">
    <property type="entry name" value="2-oxoacid_DH_actylTfrase"/>
</dbReference>
<protein>
    <recommendedName>
        <fullName evidence="6">Acetyltransferase component of pyruvate dehydrogenase complex</fullName>
        <ecNumber evidence="6">2.3.1.12</ecNumber>
    </recommendedName>
</protein>
<comment type="caution">
    <text evidence="11">The sequence shown here is derived from an EMBL/GenBank/DDBJ whole genome shotgun (WGS) entry which is preliminary data.</text>
</comment>
<proteinExistence type="inferred from homology"/>
<dbReference type="PANTHER" id="PTHR23151">
    <property type="entry name" value="DIHYDROLIPOAMIDE ACETYL/SUCCINYL-TRANSFERASE-RELATED"/>
    <property type="match status" value="1"/>
</dbReference>
<dbReference type="GO" id="GO:0004742">
    <property type="term" value="F:dihydrolipoyllysine-residue acetyltransferase activity"/>
    <property type="evidence" value="ECO:0007669"/>
    <property type="project" value="UniProtKB-UniRule"/>
</dbReference>
<dbReference type="Pfam" id="PF00198">
    <property type="entry name" value="2-oxoacid_dh"/>
    <property type="match status" value="1"/>
</dbReference>
<dbReference type="InterPro" id="IPR004167">
    <property type="entry name" value="PSBD"/>
</dbReference>
<dbReference type="PROSITE" id="PS51826">
    <property type="entry name" value="PSBD"/>
    <property type="match status" value="1"/>
</dbReference>
<dbReference type="Pfam" id="PF00364">
    <property type="entry name" value="Biotin_lipoyl"/>
    <property type="match status" value="1"/>
</dbReference>
<dbReference type="Gene3D" id="3.30.559.10">
    <property type="entry name" value="Chloramphenicol acetyltransferase-like domain"/>
    <property type="match status" value="1"/>
</dbReference>
<feature type="region of interest" description="Disordered" evidence="7">
    <location>
        <begin position="171"/>
        <end position="213"/>
    </location>
</feature>
<dbReference type="InterPro" id="IPR036625">
    <property type="entry name" value="E3-bd_dom_sf"/>
</dbReference>
<dbReference type="PANTHER" id="PTHR23151:SF90">
    <property type="entry name" value="DIHYDROLIPOYLLYSINE-RESIDUE ACETYLTRANSFERASE COMPONENT OF PYRUVATE DEHYDROGENASE COMPLEX, MITOCHONDRIAL-RELATED"/>
    <property type="match status" value="1"/>
</dbReference>
<keyword evidence="2 6" id="KW-0808">Transferase</keyword>
<evidence type="ECO:0000256" key="3">
    <source>
        <dbReference type="ARBA" id="ARBA00022823"/>
    </source>
</evidence>
<evidence type="ECO:0000256" key="1">
    <source>
        <dbReference type="ARBA" id="ARBA00007317"/>
    </source>
</evidence>
<reference evidence="11" key="1">
    <citation type="submission" date="2013-05" db="EMBL/GenBank/DDBJ databases">
        <authorList>
            <person name="Yim A.K.Y."/>
            <person name="Chan T.F."/>
            <person name="Ji K.M."/>
            <person name="Liu X.Y."/>
            <person name="Zhou J.W."/>
            <person name="Li R.Q."/>
            <person name="Yang K.Y."/>
            <person name="Li J."/>
            <person name="Li M."/>
            <person name="Law P.T.W."/>
            <person name="Wu Y.L."/>
            <person name="Cai Z.L."/>
            <person name="Qin H."/>
            <person name="Bao Y."/>
            <person name="Leung R.K.K."/>
            <person name="Ng P.K.S."/>
            <person name="Zou J."/>
            <person name="Zhong X.J."/>
            <person name="Ran P.X."/>
            <person name="Zhong N.S."/>
            <person name="Liu Z.G."/>
            <person name="Tsui S.K.W."/>
        </authorList>
    </citation>
    <scope>NUCLEOTIDE SEQUENCE</scope>
    <source>
        <strain evidence="11">Derf</strain>
        <tissue evidence="11">Whole organism</tissue>
    </source>
</reference>
<evidence type="ECO:0000256" key="2">
    <source>
        <dbReference type="ARBA" id="ARBA00022679"/>
    </source>
</evidence>
<dbReference type="SUPFAM" id="SSF52777">
    <property type="entry name" value="CoA-dependent acyltransferases"/>
    <property type="match status" value="1"/>
</dbReference>
<organism evidence="11 12">
    <name type="scientific">Dermatophagoides farinae</name>
    <name type="common">American house dust mite</name>
    <dbReference type="NCBI Taxonomy" id="6954"/>
    <lineage>
        <taxon>Eukaryota</taxon>
        <taxon>Metazoa</taxon>
        <taxon>Ecdysozoa</taxon>
        <taxon>Arthropoda</taxon>
        <taxon>Chelicerata</taxon>
        <taxon>Arachnida</taxon>
        <taxon>Acari</taxon>
        <taxon>Acariformes</taxon>
        <taxon>Sarcoptiformes</taxon>
        <taxon>Astigmata</taxon>
        <taxon>Psoroptidia</taxon>
        <taxon>Analgoidea</taxon>
        <taxon>Pyroglyphidae</taxon>
        <taxon>Dermatophagoidinae</taxon>
        <taxon>Dermatophagoides</taxon>
    </lineage>
</organism>